<dbReference type="Proteomes" id="UP001164909">
    <property type="component" value="Chromosome"/>
</dbReference>
<protein>
    <submittedName>
        <fullName evidence="2">Transposase</fullName>
    </submittedName>
</protein>
<dbReference type="RefSeq" id="WP_011916136.1">
    <property type="nucleotide sequence ID" value="NZ_CP113865.1"/>
</dbReference>
<dbReference type="PANTHER" id="PTHR33498:SF1">
    <property type="entry name" value="TRANSPOSASE FOR INSERTION SEQUENCE ELEMENT IS1557"/>
    <property type="match status" value="1"/>
</dbReference>
<feature type="domain" description="Transposase IS204/IS1001/IS1096/IS1165 DDE" evidence="1">
    <location>
        <begin position="17"/>
        <end position="145"/>
    </location>
</feature>
<name>A0ABY7BQ09_9FIRM</name>
<dbReference type="PANTHER" id="PTHR33498">
    <property type="entry name" value="TRANSPOSASE FOR INSERTION SEQUENCE ELEMENT IS1557"/>
    <property type="match status" value="1"/>
</dbReference>
<organism evidence="2 3">
    <name type="scientific">Caldicellulosiruptor morganii</name>
    <dbReference type="NCBI Taxonomy" id="1387555"/>
    <lineage>
        <taxon>Bacteria</taxon>
        <taxon>Bacillati</taxon>
        <taxon>Bacillota</taxon>
        <taxon>Bacillota incertae sedis</taxon>
        <taxon>Caldicellulosiruptorales</taxon>
        <taxon>Caldicellulosiruptoraceae</taxon>
        <taxon>Caldicellulosiruptor</taxon>
    </lineage>
</organism>
<keyword evidence="3" id="KW-1185">Reference proteome</keyword>
<dbReference type="Pfam" id="PF01610">
    <property type="entry name" value="DDE_Tnp_ISL3"/>
    <property type="match status" value="1"/>
</dbReference>
<dbReference type="InterPro" id="IPR047951">
    <property type="entry name" value="Transpos_ISL3"/>
</dbReference>
<sequence>MIVSILIIQWAQFYFNPLKRSRKLILKRYKKLKPEQREELEVMFLYAPELRIAHRLKEEFNEVLGSKTCDEVKEKLKKWIEIVEASNLEEFQRCVQVFRNWFSEIVESFDVPYTNSLTEGFNNKIKVLKRKAYGFRNFERFRKRILYCCTD</sequence>
<dbReference type="EMBL" id="CP113865">
    <property type="protein sequence ID" value="WAM34136.1"/>
    <property type="molecule type" value="Genomic_DNA"/>
</dbReference>
<evidence type="ECO:0000313" key="2">
    <source>
        <dbReference type="EMBL" id="WAM34136.1"/>
    </source>
</evidence>
<dbReference type="InterPro" id="IPR002560">
    <property type="entry name" value="Transposase_DDE"/>
</dbReference>
<gene>
    <name evidence="2" type="ORF">OTK00_000308</name>
</gene>
<accession>A0ABY7BQ09</accession>
<proteinExistence type="predicted"/>
<evidence type="ECO:0000313" key="3">
    <source>
        <dbReference type="Proteomes" id="UP001164909"/>
    </source>
</evidence>
<reference evidence="2" key="1">
    <citation type="submission" date="2022-12" db="EMBL/GenBank/DDBJ databases">
        <authorList>
            <person name="Bing R.G."/>
            <person name="Willard D.J."/>
            <person name="Manesh M.J.H."/>
            <person name="Laemthong T."/>
            <person name="Crosby J.R."/>
            <person name="Kelly R.M."/>
        </authorList>
    </citation>
    <scope>NUCLEOTIDE SEQUENCE</scope>
    <source>
        <strain evidence="2">DSM 8990</strain>
    </source>
</reference>
<evidence type="ECO:0000259" key="1">
    <source>
        <dbReference type="Pfam" id="PF01610"/>
    </source>
</evidence>